<evidence type="ECO:0000256" key="2">
    <source>
        <dbReference type="SAM" id="MobiDB-lite"/>
    </source>
</evidence>
<reference evidence="3 4" key="1">
    <citation type="journal article" date="2014" name="Genome Announc.">
        <title>Draft genome sequences of the altered schaedler flora, a defined bacterial community from gnotobiotic mice.</title>
        <authorList>
            <person name="Wannemuehler M.J."/>
            <person name="Overstreet A.M."/>
            <person name="Ward D.V."/>
            <person name="Phillips G.J."/>
        </authorList>
    </citation>
    <scope>NUCLEOTIDE SEQUENCE [LARGE SCALE GENOMIC DNA]</scope>
    <source>
        <strain evidence="3 4">ASF492</strain>
    </source>
</reference>
<dbReference type="EMBL" id="AQFT01000015">
    <property type="protein sequence ID" value="EMZ37039.1"/>
    <property type="molecule type" value="Genomic_DNA"/>
</dbReference>
<feature type="coiled-coil region" evidence="1">
    <location>
        <begin position="524"/>
        <end position="604"/>
    </location>
</feature>
<feature type="compositionally biased region" description="Basic and acidic residues" evidence="2">
    <location>
        <begin position="394"/>
        <end position="404"/>
    </location>
</feature>
<evidence type="ECO:0000313" key="4">
    <source>
        <dbReference type="Proteomes" id="UP000012589"/>
    </source>
</evidence>
<dbReference type="Proteomes" id="UP000012589">
    <property type="component" value="Unassembled WGS sequence"/>
</dbReference>
<evidence type="ECO:0000256" key="1">
    <source>
        <dbReference type="SAM" id="Coils"/>
    </source>
</evidence>
<feature type="region of interest" description="Disordered" evidence="2">
    <location>
        <begin position="445"/>
        <end position="522"/>
    </location>
</feature>
<evidence type="ECO:0000313" key="3">
    <source>
        <dbReference type="EMBL" id="EMZ37039.1"/>
    </source>
</evidence>
<dbReference type="eggNOG" id="ENOG502Z93H">
    <property type="taxonomic scope" value="Bacteria"/>
</dbReference>
<dbReference type="PATRIC" id="fig|1235802.3.peg.553"/>
<dbReference type="AlphaFoldDB" id="N2BJP6"/>
<feature type="compositionally biased region" description="Basic and acidic residues" evidence="2">
    <location>
        <begin position="376"/>
        <end position="386"/>
    </location>
</feature>
<dbReference type="OrthoDB" id="2020679at2"/>
<comment type="caution">
    <text evidence="3">The sequence shown here is derived from an EMBL/GenBank/DDBJ whole genome shotgun (WGS) entry which is preliminary data.</text>
</comment>
<organism evidence="3 4">
    <name type="scientific">Eubacterium plexicaudatum ASF492</name>
    <dbReference type="NCBI Taxonomy" id="1235802"/>
    <lineage>
        <taxon>Bacteria</taxon>
        <taxon>Bacillati</taxon>
        <taxon>Bacillota</taxon>
        <taxon>Clostridia</taxon>
        <taxon>Eubacteriales</taxon>
        <taxon>Eubacteriaceae</taxon>
        <taxon>Eubacterium</taxon>
    </lineage>
</organism>
<feature type="region of interest" description="Disordered" evidence="2">
    <location>
        <begin position="376"/>
        <end position="422"/>
    </location>
</feature>
<name>N2BJP6_9FIRM</name>
<accession>N2BJP6</accession>
<dbReference type="STRING" id="1235802.C823_00527"/>
<keyword evidence="4" id="KW-1185">Reference proteome</keyword>
<proteinExistence type="predicted"/>
<dbReference type="HOGENOM" id="CLU_012458_0_0_9"/>
<sequence length="973" mass="113431">MIVLQAAEEQEQVFQKLMQTMGEQVVWNGRFLVKDDELILEGTVRSLIFQFETKKVTTNLVDLPYQEQAVLDISRHPTLKDLLNMILYAFGKWGTLRGLNVQQDYPQLNQLFAKILNTFYIEPSFRKENFRFYKVGVRITYEEVLQTVLEYEKKQAEDPAAESQGLWHRLIWKNRERTFHKEETTLLERVEDRIGNNFYLVGYQCPKCQQKLHMAVYPEGKEVRIDTEEKGVYLARTYTCSHCNCFYTPRPNRLISEGLIYEMDFEEDSKAYEDYLELLGYYGERAANFLYNEYEAVRRQRLLQEAKKEMEPAYPGNSDRLYSPQDALRQMEQFGRNISALPEEVFRRFAHRVEEGFYPDAAVEKYEWKIIQEVRERDSRKQRQEDTPAAVSTPHDEQAVDSHAKPANAAEQTTQRSHSNRASADGLLVLKEMELDDLGQASYTESMQTEPFRAEQARTDPAPAKQMSGKRNRTQPLPAETQERTHAAAVPKQAVGHSEYGSSPATHAAGQPAAYANPSEDEHLKQYEKRLQVLERLSPRQKKELKKQIQNDTKLDAAQKQTFVRQMEEAEYVELAEELHKKEEQNKKKSYAQLKKTIQETEKEDYPQAIKEPYLKNLYDLRRQRGTQEVRQIIEQMPERMDRAAFQKLEQRLKTYEEVDLSPYQETLRQKKEAAEKQEIAGMVKRSRKVSRGDYTGLMRRLEEQKFADENVAPYMEKIKEKVTALDQERLNALLDESQQMDFNAAAAVYEQILDENFLPELKNSALEMLAKRLEKIRTDECELLVRKLQDEMRSKIKENTRHHFYPARKVMLNTAEPGETAAIDSALASYANERSMFEYPVFSVDTSRSGSGREGMLLTPETLFYSTRSHAYEIPVSDITSIEASTGLLNRKIMLTEINGAEHKLPYAVKTGEMEDWADILEAFIFYLQEKPASRKLKYLARETHDTICCYRCGYVYQDRDICPECGYKKNR</sequence>
<feature type="compositionally biased region" description="Polar residues" evidence="2">
    <location>
        <begin position="410"/>
        <end position="422"/>
    </location>
</feature>
<gene>
    <name evidence="3" type="ORF">C823_00527</name>
</gene>
<protein>
    <submittedName>
        <fullName evidence="3">Uncharacterized protein</fullName>
    </submittedName>
</protein>
<keyword evidence="1" id="KW-0175">Coiled coil</keyword>